<feature type="compositionally biased region" description="Basic and acidic residues" evidence="1">
    <location>
        <begin position="22"/>
        <end position="34"/>
    </location>
</feature>
<reference evidence="2" key="1">
    <citation type="submission" date="2020-06" db="EMBL/GenBank/DDBJ databases">
        <authorList>
            <consortium name="Plant Systems Biology data submission"/>
        </authorList>
    </citation>
    <scope>NUCLEOTIDE SEQUENCE</scope>
    <source>
        <strain evidence="2">D6</strain>
    </source>
</reference>
<comment type="caution">
    <text evidence="2">The sequence shown here is derived from an EMBL/GenBank/DDBJ whole genome shotgun (WGS) entry which is preliminary data.</text>
</comment>
<gene>
    <name evidence="2" type="ORF">SEMRO_1199_G251700.1</name>
</gene>
<organism evidence="2 3">
    <name type="scientific">Seminavis robusta</name>
    <dbReference type="NCBI Taxonomy" id="568900"/>
    <lineage>
        <taxon>Eukaryota</taxon>
        <taxon>Sar</taxon>
        <taxon>Stramenopiles</taxon>
        <taxon>Ochrophyta</taxon>
        <taxon>Bacillariophyta</taxon>
        <taxon>Bacillariophyceae</taxon>
        <taxon>Bacillariophycidae</taxon>
        <taxon>Naviculales</taxon>
        <taxon>Naviculaceae</taxon>
        <taxon>Seminavis</taxon>
    </lineage>
</organism>
<accession>A0A9N8EIQ2</accession>
<protein>
    <submittedName>
        <fullName evidence="2">Uncharacterized protein</fullName>
    </submittedName>
</protein>
<feature type="compositionally biased region" description="Polar residues" evidence="1">
    <location>
        <begin position="35"/>
        <end position="54"/>
    </location>
</feature>
<feature type="region of interest" description="Disordered" evidence="1">
    <location>
        <begin position="1"/>
        <end position="59"/>
    </location>
</feature>
<dbReference type="AlphaFoldDB" id="A0A9N8EIQ2"/>
<feature type="region of interest" description="Disordered" evidence="1">
    <location>
        <begin position="120"/>
        <end position="158"/>
    </location>
</feature>
<feature type="compositionally biased region" description="Acidic residues" evidence="1">
    <location>
        <begin position="126"/>
        <end position="136"/>
    </location>
</feature>
<feature type="compositionally biased region" description="Basic and acidic residues" evidence="1">
    <location>
        <begin position="137"/>
        <end position="148"/>
    </location>
</feature>
<sequence>MERQDEEVAPKTGAVTTFGANRDADSEPGEDMKMKTNQSCKTNVSSVTPVQSPNLALRHPPVMLSRRRLVRMDHDDDDDYRMPPRVLLCPDLNVICGMSGRGETFLEPERLYLKRERNDGANLTGEFDDGEDEQAQDDWRKQQKECPKRARRVSNFNS</sequence>
<evidence type="ECO:0000313" key="3">
    <source>
        <dbReference type="Proteomes" id="UP001153069"/>
    </source>
</evidence>
<name>A0A9N8EIQ2_9STRA</name>
<evidence type="ECO:0000256" key="1">
    <source>
        <dbReference type="SAM" id="MobiDB-lite"/>
    </source>
</evidence>
<evidence type="ECO:0000313" key="2">
    <source>
        <dbReference type="EMBL" id="CAB9521478.1"/>
    </source>
</evidence>
<dbReference type="Proteomes" id="UP001153069">
    <property type="component" value="Unassembled WGS sequence"/>
</dbReference>
<proteinExistence type="predicted"/>
<keyword evidence="3" id="KW-1185">Reference proteome</keyword>
<dbReference type="EMBL" id="CAICTM010001197">
    <property type="protein sequence ID" value="CAB9521478.1"/>
    <property type="molecule type" value="Genomic_DNA"/>
</dbReference>